<dbReference type="RefSeq" id="XP_011270810.1">
    <property type="nucleotide sequence ID" value="XM_011272508.1"/>
</dbReference>
<keyword evidence="2" id="KW-0716">Sensory transduction</keyword>
<dbReference type="Gene3D" id="3.80.10.10">
    <property type="entry name" value="Ribonuclease Inhibitor"/>
    <property type="match status" value="1"/>
</dbReference>
<evidence type="ECO:0000313" key="10">
    <source>
        <dbReference type="EMBL" id="KJE97520.1"/>
    </source>
</evidence>
<dbReference type="Pfam" id="PF19030">
    <property type="entry name" value="TSP1_ADAMTS"/>
    <property type="match status" value="1"/>
</dbReference>
<gene>
    <name evidence="10" type="ORF">CAOG_009077</name>
</gene>
<proteinExistence type="inferred from homology"/>
<dbReference type="Gene3D" id="1.25.40.20">
    <property type="entry name" value="Ankyrin repeat-containing domain"/>
    <property type="match status" value="1"/>
</dbReference>
<evidence type="ECO:0000259" key="9">
    <source>
        <dbReference type="PROSITE" id="PS51412"/>
    </source>
</evidence>
<comment type="similarity">
    <text evidence="1">Belongs to the R-spondin family.</text>
</comment>
<dbReference type="InterPro" id="IPR036770">
    <property type="entry name" value="Ankyrin_rpt-contain_sf"/>
</dbReference>
<dbReference type="Pfam" id="PF01823">
    <property type="entry name" value="MACPF"/>
    <property type="match status" value="1"/>
</dbReference>
<keyword evidence="5" id="KW-0879">Wnt signaling pathway</keyword>
<feature type="compositionally biased region" description="Low complexity" evidence="8">
    <location>
        <begin position="121"/>
        <end position="143"/>
    </location>
</feature>
<organism evidence="10 11">
    <name type="scientific">Capsaspora owczarzaki (strain ATCC 30864)</name>
    <dbReference type="NCBI Taxonomy" id="595528"/>
    <lineage>
        <taxon>Eukaryota</taxon>
        <taxon>Filasterea</taxon>
        <taxon>Capsaspora</taxon>
    </lineage>
</organism>
<evidence type="ECO:0000256" key="8">
    <source>
        <dbReference type="SAM" id="MobiDB-lite"/>
    </source>
</evidence>
<dbReference type="SUPFAM" id="SSF57184">
    <property type="entry name" value="Growth factor receptor domain"/>
    <property type="match status" value="1"/>
</dbReference>
<keyword evidence="4" id="KW-0358">Heparin-binding</keyword>
<evidence type="ECO:0000256" key="2">
    <source>
        <dbReference type="ARBA" id="ARBA00022606"/>
    </source>
</evidence>
<dbReference type="InterPro" id="IPR006212">
    <property type="entry name" value="Furin_repeat"/>
</dbReference>
<dbReference type="eggNOG" id="KOG0619">
    <property type="taxonomic scope" value="Eukaryota"/>
</dbReference>
<evidence type="ECO:0000256" key="5">
    <source>
        <dbReference type="ARBA" id="ARBA00022687"/>
    </source>
</evidence>
<keyword evidence="11" id="KW-1185">Reference proteome</keyword>
<dbReference type="PhylomeDB" id="A0A0D2WWU9"/>
<dbReference type="SUPFAM" id="SSF52058">
    <property type="entry name" value="L domain-like"/>
    <property type="match status" value="1"/>
</dbReference>
<keyword evidence="7" id="KW-0677">Repeat</keyword>
<evidence type="ECO:0000256" key="4">
    <source>
        <dbReference type="ARBA" id="ARBA00022674"/>
    </source>
</evidence>
<dbReference type="InterPro" id="IPR036383">
    <property type="entry name" value="TSP1_rpt_sf"/>
</dbReference>
<evidence type="ECO:0000313" key="11">
    <source>
        <dbReference type="Proteomes" id="UP000008743"/>
    </source>
</evidence>
<evidence type="ECO:0000256" key="7">
    <source>
        <dbReference type="ARBA" id="ARBA00022737"/>
    </source>
</evidence>
<keyword evidence="3" id="KW-0433">Leucine-rich repeat</keyword>
<dbReference type="InParanoid" id="A0A0D2WWU9"/>
<dbReference type="InterPro" id="IPR003591">
    <property type="entry name" value="Leu-rich_rpt_typical-subtyp"/>
</dbReference>
<dbReference type="InterPro" id="IPR001611">
    <property type="entry name" value="Leu-rich_rpt"/>
</dbReference>
<feature type="region of interest" description="Disordered" evidence="8">
    <location>
        <begin position="121"/>
        <end position="150"/>
    </location>
</feature>
<dbReference type="GO" id="GO:0005886">
    <property type="term" value="C:plasma membrane"/>
    <property type="evidence" value="ECO:0007669"/>
    <property type="project" value="TreeGrafter"/>
</dbReference>
<feature type="region of interest" description="Disordered" evidence="8">
    <location>
        <begin position="2580"/>
        <end position="2623"/>
    </location>
</feature>
<dbReference type="InterPro" id="IPR000884">
    <property type="entry name" value="TSP1_rpt"/>
</dbReference>
<dbReference type="PANTHER" id="PTHR24369">
    <property type="entry name" value="ANTIGEN BSP, PUTATIVE-RELATED"/>
    <property type="match status" value="1"/>
</dbReference>
<dbReference type="STRING" id="595528.A0A0D2WWU9"/>
<feature type="compositionally biased region" description="Basic and acidic residues" evidence="8">
    <location>
        <begin position="2584"/>
        <end position="2595"/>
    </location>
</feature>
<evidence type="ECO:0000256" key="1">
    <source>
        <dbReference type="ARBA" id="ARBA00007308"/>
    </source>
</evidence>
<protein>
    <recommendedName>
        <fullName evidence="9">MACPF domain-containing protein</fullName>
    </recommendedName>
</protein>
<dbReference type="SUPFAM" id="SSF48403">
    <property type="entry name" value="Ankyrin repeat"/>
    <property type="match status" value="1"/>
</dbReference>
<dbReference type="SMART" id="SM00369">
    <property type="entry name" value="LRR_TYP"/>
    <property type="match status" value="4"/>
</dbReference>
<dbReference type="InterPro" id="IPR032675">
    <property type="entry name" value="LRR_dom_sf"/>
</dbReference>
<dbReference type="InterPro" id="IPR050541">
    <property type="entry name" value="LRR_TM_domain-containing"/>
</dbReference>
<dbReference type="Proteomes" id="UP000008743">
    <property type="component" value="Unassembled WGS sequence"/>
</dbReference>
<feature type="domain" description="MACPF" evidence="9">
    <location>
        <begin position="2310"/>
        <end position="2671"/>
    </location>
</feature>
<dbReference type="InterPro" id="IPR020864">
    <property type="entry name" value="MACPF"/>
</dbReference>
<reference evidence="11" key="1">
    <citation type="submission" date="2011-02" db="EMBL/GenBank/DDBJ databases">
        <title>The Genome Sequence of Capsaspora owczarzaki ATCC 30864.</title>
        <authorList>
            <person name="Russ C."/>
            <person name="Cuomo C."/>
            <person name="Burger G."/>
            <person name="Gray M.W."/>
            <person name="Holland P.W.H."/>
            <person name="King N."/>
            <person name="Lang F.B.F."/>
            <person name="Roger A.J."/>
            <person name="Ruiz-Trillo I."/>
            <person name="Young S.K."/>
            <person name="Zeng Q."/>
            <person name="Gargeya S."/>
            <person name="Alvarado L."/>
            <person name="Berlin A."/>
            <person name="Chapman S.B."/>
            <person name="Chen Z."/>
            <person name="Freedman E."/>
            <person name="Gellesch M."/>
            <person name="Goldberg J."/>
            <person name="Griggs A."/>
            <person name="Gujja S."/>
            <person name="Heilman E."/>
            <person name="Heiman D."/>
            <person name="Howarth C."/>
            <person name="Mehta T."/>
            <person name="Neiman D."/>
            <person name="Pearson M."/>
            <person name="Roberts A."/>
            <person name="Saif S."/>
            <person name="Shea T."/>
            <person name="Shenoy N."/>
            <person name="Sisk P."/>
            <person name="Stolte C."/>
            <person name="Sykes S."/>
            <person name="White J."/>
            <person name="Yandava C."/>
            <person name="Haas B."/>
            <person name="Nusbaum C."/>
            <person name="Birren B."/>
        </authorList>
    </citation>
    <scope>NUCLEOTIDE SEQUENCE</scope>
    <source>
        <strain evidence="11">ATCC 30864</strain>
    </source>
</reference>
<dbReference type="Pfam" id="PF13855">
    <property type="entry name" value="LRR_8"/>
    <property type="match status" value="2"/>
</dbReference>
<dbReference type="InterPro" id="IPR009030">
    <property type="entry name" value="Growth_fac_rcpt_cys_sf"/>
</dbReference>
<evidence type="ECO:0000256" key="3">
    <source>
        <dbReference type="ARBA" id="ARBA00022614"/>
    </source>
</evidence>
<dbReference type="PANTHER" id="PTHR24369:SF210">
    <property type="entry name" value="CHAOPTIN-RELATED"/>
    <property type="match status" value="1"/>
</dbReference>
<name>A0A0D2WWU9_CAPO3</name>
<dbReference type="GO" id="GO:0008201">
    <property type="term" value="F:heparin binding"/>
    <property type="evidence" value="ECO:0007669"/>
    <property type="project" value="UniProtKB-KW"/>
</dbReference>
<dbReference type="PROSITE" id="PS51412">
    <property type="entry name" value="MACPF_2"/>
    <property type="match status" value="1"/>
</dbReference>
<dbReference type="SUPFAM" id="SSF82895">
    <property type="entry name" value="TSP-1 type 1 repeat"/>
    <property type="match status" value="1"/>
</dbReference>
<dbReference type="GO" id="GO:0016055">
    <property type="term" value="P:Wnt signaling pathway"/>
    <property type="evidence" value="ECO:0007669"/>
    <property type="project" value="UniProtKB-KW"/>
</dbReference>
<dbReference type="EMBL" id="KE346374">
    <property type="protein sequence ID" value="KJE97520.1"/>
    <property type="molecule type" value="Genomic_DNA"/>
</dbReference>
<evidence type="ECO:0000256" key="6">
    <source>
        <dbReference type="ARBA" id="ARBA00022729"/>
    </source>
</evidence>
<dbReference type="CDD" id="cd00064">
    <property type="entry name" value="FU"/>
    <property type="match status" value="1"/>
</dbReference>
<dbReference type="PROSITE" id="PS50092">
    <property type="entry name" value="TSP1"/>
    <property type="match status" value="1"/>
</dbReference>
<keyword evidence="6" id="KW-0732">Signal</keyword>
<accession>A0A0D2WWU9</accession>
<dbReference type="PROSITE" id="PS51450">
    <property type="entry name" value="LRR"/>
    <property type="match status" value="2"/>
</dbReference>
<sequence length="3369" mass="367567">MEDCDQSLWRPYPVARLPQLTAHIVEDHPTPGCATVTLTSSDEAAVPSSSFVADFATLAKCDRGRKCLASIQTMLLENQPAHLQLLFRVMADSPHKTSYAAWVATGEAILADMDAASAASASSSTTTTAQETQAQGTQAQGTQPLPQLDTPSPAVVAASLATPTTELLAASPTSWYPHSRTLIRVKRPEEFLLSETRGNWDDGIERSYADLVLMALRVIAYYWHAGRLPFDRYLIQTAHIPTQLVKLGRDVASKQMLAEIVEGVNQLGLPLDEGMIDGANEARDAYALPHLRLYPRFDWDEWQTYHLTCPLLVRHLFLAVWHGDIPSLRQKLGQLSALVDSGAPLRQALPNLNFQSKSDIPAAEVLSIIVQRVCFDNTPLDERSRRWWYYLLRSKTDADRTLASVLTGELLTSCISRCQSHVTLLHLAVLRRHADVIRILVMECGMPVELGLWAAVRYGLVDMARLMVELGGTPTRFLLDGVVRNLDCDMLRFLVAAGGVVTARELAVYTLEHDIPRADFLQALLELGAPIDAQVPAWYYYPASDRTRPHLVDLLPRLAAKSTRIVPLLLSYGVRRGARAALQHALLARDLEVFRLLLQSIPVSELDMHLWTEFIPRWLPESFRPLSPAEQTRFILAIVEYGLPLPSALPAADGTEFDLFANRKSYDLAGLSDTEKSIYRGAQFAASSVAFSEDTAAIRMLIDHGNGAPWLLLLCASVRPECPDQLLCQNVELLIYALSRLEHDAAALVSELCLLETACELRSASCVLLLRLLGIPVNYSREELLARFRAAVARQRRRDMTVTEMLMEPWAQVWIAMLTPPKMSLLNSARRALFRAPQPLRRFLYDDAQHTFGDLYEPIPPSSELLTEARVDVNMRRATRSPVWWLLSLLVVARVSSGQEQAACTFCTCVGSPVIEVKNCNDALITIPSNIPTTVKNMWIDNTFIRFIRPAAFRDLSSLTVLGLYGNQISVIPANAFSGLVSLKVLDLRENGISDLSARAFTGLSALTLLQLSWTGLTTVPRGMLAGLTSLQRLELQNNLLSTLPPGLFQNLSAVTQVDLSGNSFGAVAPPSTYRVLTSLNKCDAACATCYGAGPDACCAAFCLSCNSTKCTSCYVGSVMVDGVCGPPAPLQIIAASFPATALEGNEIQGVITLHNYGNTSLDNVKLGMYPGYGLQLDLYDQQQKPVPYLLQAEVQQAITRLASGTSSLDGYIDDIGQVSLAAGQTLAFPVKFVFQGPAFPLLFFSRYDAWSLLVQDTSNSVGVIWRIEPQETNIAVSPIANDAELVCGCTLAINEMPELMLRRPLAKHLVPLDTNAVMDRFQLCALATGGRVTLLNVTTGSNRASCQESCFNSPTCSSFLTNDPYAANTDRSIPPLCILSGADRFDKQYRPINALRRDTYLQVDDVIAALERQSEQHHVLSHFRRTLPGSTVFVSGFYVASATADFRFALLVNPALPTNELEFIEAEVRILLKPNVTAMDIALLRKDADFYSEHYMALAFKMPNDALSELSFSMTAGNQYYIEAILYYHGLSSGLTRPAVTLEVFSTIYAPKLTPEVGNAPMVFYHPERARIALGCWAAAEPEYATLASAHQQLELEAFAVTREPKDEEYSACFEAMELIDGEVTLRLIGLGADGVTQRNVTVTMLALPCDSDSPPASCGMQSNTLPTSCGSFITTFIHDLDSLEFLNVTADIVAVTISSFVNAKAPKFTFTFPFSATNGQLQSFISGFHTASSKTTSICVNSPFHFIDAAAELAAGRFRAASLITYGFDLATPRASDPLALYPLSSADDERRSRRSRREVNSPESQYLVDLSIAEDQLEFLAVGREAIWRTTPSTSQAGNDTHNELYTVPATDAQYATSNIGMPAISASGLKPVWRVTFDAPAVVHRVELSIPTVYMDEHPAHYAEVFDIVLYNSADLPLRSTRVFGQRTHIWANVDATQAAYLEIQGVSDRAVQLALDRVRVIGGFERDCLPLVSFDLAYLANDIRLAGEVVHVSNASLGASVLASSPQNYLVYSVLSDWHPASTSSLPQLNSAAIAQLDITNSDNQQRVVTDASFESALDDLVASWLNGDLANNGLALRLDLDQVVPVSASLCEKHGLQKPNSTTCPSCNCTSGCELKWEVSTWSSCEPACGAGTRTRNITCTRRDPSHPPHFWPTATPSECARLSDPPSALESCYSRDGCSNGNVNTGLDPSAAVWPILAKTRILELNSTISRVESLIQLGEPHLSAELLVAQIARDTLSARFESQVVDSRTSMDLAKLSVELEVVDLQNELSASHTRQESDLPTKTVALEQLELDARMASARATINMPGSGVTSYKNIGMLGFGYHIFKGNPLPSSGVDPGFTLPVLKVDYSMRRMTADGSTMLPDRVAVIPYASAQFDSRSHLVTTSSEYAESLEVDVSIETSFSFSALVEGGGAKFSASNDYKQASEMHQSSESVSITTIGTVLTYVAEFLDDTPPLADHVIEMFNALPPPACCDGLVLPSHAGVSKDRSACTAIHANCGDLYLRFLDKVGTHTLIGVHMGGKSIRVYTMAQTEFESSVEQSDAFKSSLSLSSSGIESSSIDTSLSINKQSSLKQAVKDRTESRRETFMGGDPTAGTNDPEDPTNMDGDKEWSTTVSKNPVPIKYKLVPVLQVLAVARLSNGTNQELVGLKLDLLTRFYLQVCASTPGADCEVPAKADEVGVHFGDYVTLSQVISASNHMVMAEDPKQGRLIARQVPASNEDVADTHMDIVNLPDGVVCSSCGDSSRYFNGEACTMCKNPHTTCAPVQHESWSEVIQSANRASDKGPAGIYQVKGVSFDQCKQACMERPSCKAGVYLTNAAHVDRAVECNLFGDHPENAFVRRGGDHDDNWYIFQRWGCYSAQHPDFFTGWRAYGASSFRKQPVVDVGLERLRIISPSSVTTGISSPVTYGRLFMLATSSGLVVRSLQRDWFDIKATNEQLSTLPLRFRFVSRTAATGTVVHYGDNVAIEEVIVTGQLSPSDQAALLQRTRFQRMEPHYLTINSGNGLVPISQNMTVRSRMLTEIGDLEWTVHLSRNPTSTSLSSVTPLLSYSRQGDDVLSRTLLFSATVDLLESAGVDDLNTLQARLTFNDPVTRDSPIAQYPGRDRLSTITDDAFLTRLDFVVQLLRPTTAGLALHLASSSDAILTSGNAGIAREVKISSVRISTRGRSSTAYQFVIKLAEPAHDGDVLSVSLSSPELVKSTSQGVSVAPADNQALSELVLPVRFQLSNNSSIVFHSTSNNGAETTVPLTFSTGVVNAERDFPSVSDFVVTDSSSPARLLTIVSAQCQVMNGTGNALVLDSVRHEADVQSGCVHVLVGVATSDRMHLTLPLYIDVVQARIRAAQRVEYAERRRVAFYDE</sequence>